<reference evidence="3" key="1">
    <citation type="journal article" date="2019" name="Int. J. Syst. Evol. Microbiol.">
        <title>The Global Catalogue of Microorganisms (GCM) 10K type strain sequencing project: providing services to taxonomists for standard genome sequencing and annotation.</title>
        <authorList>
            <consortium name="The Broad Institute Genomics Platform"/>
            <consortium name="The Broad Institute Genome Sequencing Center for Infectious Disease"/>
            <person name="Wu L."/>
            <person name="Ma J."/>
        </authorList>
    </citation>
    <scope>NUCLEOTIDE SEQUENCE [LARGE SCALE GENOMIC DNA]</scope>
    <source>
        <strain evidence="3">NBRC 103632</strain>
    </source>
</reference>
<proteinExistence type="predicted"/>
<gene>
    <name evidence="2" type="ORF">GCM10007890_36940</name>
</gene>
<name>A0AA37WT15_9HYPH</name>
<organism evidence="2 3">
    <name type="scientific">Methylobacterium tardum</name>
    <dbReference type="NCBI Taxonomy" id="374432"/>
    <lineage>
        <taxon>Bacteria</taxon>
        <taxon>Pseudomonadati</taxon>
        <taxon>Pseudomonadota</taxon>
        <taxon>Alphaproteobacteria</taxon>
        <taxon>Hyphomicrobiales</taxon>
        <taxon>Methylobacteriaceae</taxon>
        <taxon>Methylobacterium</taxon>
    </lineage>
</organism>
<evidence type="ECO:0000313" key="2">
    <source>
        <dbReference type="EMBL" id="GLS71681.1"/>
    </source>
</evidence>
<feature type="region of interest" description="Disordered" evidence="1">
    <location>
        <begin position="102"/>
        <end position="144"/>
    </location>
</feature>
<feature type="region of interest" description="Disordered" evidence="1">
    <location>
        <begin position="1"/>
        <end position="77"/>
    </location>
</feature>
<dbReference type="EMBL" id="BSPL01000018">
    <property type="protein sequence ID" value="GLS71681.1"/>
    <property type="molecule type" value="Genomic_DNA"/>
</dbReference>
<evidence type="ECO:0000313" key="3">
    <source>
        <dbReference type="Proteomes" id="UP001157440"/>
    </source>
</evidence>
<sequence>MERLKELPVLPVPAVSAEERPASKGNGRRILPGVLPTLAPSNVAKPHSPTAHVDAVNPSVAETSVGQSRDEQGVQRAPVVTEARRGDTTIKACAEPVLEVLDPAPSADATRSKRKTNPNFRAGERWKRRLPRAGWSSRRSVRAD</sequence>
<dbReference type="Proteomes" id="UP001157440">
    <property type="component" value="Unassembled WGS sequence"/>
</dbReference>
<evidence type="ECO:0000256" key="1">
    <source>
        <dbReference type="SAM" id="MobiDB-lite"/>
    </source>
</evidence>
<protein>
    <submittedName>
        <fullName evidence="2">Uncharacterized protein</fullName>
    </submittedName>
</protein>
<comment type="caution">
    <text evidence="2">The sequence shown here is derived from an EMBL/GenBank/DDBJ whole genome shotgun (WGS) entry which is preliminary data.</text>
</comment>
<keyword evidence="3" id="KW-1185">Reference proteome</keyword>
<accession>A0AA37WT15</accession>
<dbReference type="AlphaFoldDB" id="A0AA37WT15"/>